<feature type="chain" id="PRO_5045066576" evidence="1">
    <location>
        <begin position="20"/>
        <end position="138"/>
    </location>
</feature>
<proteinExistence type="predicted"/>
<dbReference type="Proteomes" id="UP001517247">
    <property type="component" value="Unassembled WGS sequence"/>
</dbReference>
<reference evidence="3 4" key="1">
    <citation type="submission" date="2024-12" db="EMBL/GenBank/DDBJ databases">
        <authorList>
            <person name="Hu S."/>
        </authorList>
    </citation>
    <scope>NUCLEOTIDE SEQUENCE [LARGE SCALE GENOMIC DNA]</scope>
    <source>
        <strain evidence="3 4">THG-T11</strain>
    </source>
</reference>
<organism evidence="3 4">
    <name type="scientific">Pedobacter ureilyticus</name>
    <dbReference type="NCBI Taxonomy" id="1393051"/>
    <lineage>
        <taxon>Bacteria</taxon>
        <taxon>Pseudomonadati</taxon>
        <taxon>Bacteroidota</taxon>
        <taxon>Sphingobacteriia</taxon>
        <taxon>Sphingobacteriales</taxon>
        <taxon>Sphingobacteriaceae</taxon>
        <taxon>Pedobacter</taxon>
    </lineage>
</organism>
<keyword evidence="1" id="KW-0732">Signal</keyword>
<feature type="domain" description="Lipocalin-like" evidence="2">
    <location>
        <begin position="30"/>
        <end position="113"/>
    </location>
</feature>
<evidence type="ECO:0000313" key="4">
    <source>
        <dbReference type="Proteomes" id="UP001517247"/>
    </source>
</evidence>
<dbReference type="InterPro" id="IPR024311">
    <property type="entry name" value="Lipocalin-like"/>
</dbReference>
<keyword evidence="4" id="KW-1185">Reference proteome</keyword>
<gene>
    <name evidence="3" type="ORF">E6A44_000245</name>
</gene>
<accession>A0ABW9J0D6</accession>
<protein>
    <submittedName>
        <fullName evidence="3">Lipocalin family protein</fullName>
    </submittedName>
</protein>
<dbReference type="EMBL" id="SSHJ02000001">
    <property type="protein sequence ID" value="MFN0253981.1"/>
    <property type="molecule type" value="Genomic_DNA"/>
</dbReference>
<comment type="caution">
    <text evidence="3">The sequence shown here is derived from an EMBL/GenBank/DDBJ whole genome shotgun (WGS) entry which is preliminary data.</text>
</comment>
<dbReference type="RefSeq" id="WP_170311254.1">
    <property type="nucleotide sequence ID" value="NZ_SSHJ02000001.1"/>
</dbReference>
<evidence type="ECO:0000313" key="3">
    <source>
        <dbReference type="EMBL" id="MFN0253981.1"/>
    </source>
</evidence>
<name>A0ABW9J0D6_9SPHI</name>
<feature type="signal peptide" evidence="1">
    <location>
        <begin position="1"/>
        <end position="19"/>
    </location>
</feature>
<dbReference type="PROSITE" id="PS51257">
    <property type="entry name" value="PROKAR_LIPOPROTEIN"/>
    <property type="match status" value="1"/>
</dbReference>
<sequence>MKKLTYLLMLTLLIFSACKKDKTKSNADLLIGRWSVEKVVYRDYENGVEVDNDEYLNPPLNWEFRGDGTATVSFEGGDEPVKWVVDNNMLRLTRENSYQLDFKINTITRNKLEVIVETINSVSEGVMIRQTVEFALKR</sequence>
<dbReference type="Pfam" id="PF13648">
    <property type="entry name" value="Lipocalin_4"/>
    <property type="match status" value="1"/>
</dbReference>
<evidence type="ECO:0000256" key="1">
    <source>
        <dbReference type="SAM" id="SignalP"/>
    </source>
</evidence>
<evidence type="ECO:0000259" key="2">
    <source>
        <dbReference type="Pfam" id="PF13648"/>
    </source>
</evidence>